<reference evidence="2 3" key="1">
    <citation type="submission" date="2006-10" db="EMBL/GenBank/DDBJ databases">
        <title>Complete sequence of chromosome of Pelobacter propionicus DSM 2379.</title>
        <authorList>
            <consortium name="US DOE Joint Genome Institute"/>
            <person name="Copeland A."/>
            <person name="Lucas S."/>
            <person name="Lapidus A."/>
            <person name="Barry K."/>
            <person name="Detter J.C."/>
            <person name="Glavina del Rio T."/>
            <person name="Hammon N."/>
            <person name="Israni S."/>
            <person name="Dalin E."/>
            <person name="Tice H."/>
            <person name="Pitluck S."/>
            <person name="Saunders E."/>
            <person name="Brettin T."/>
            <person name="Bruce D."/>
            <person name="Han C."/>
            <person name="Tapia R."/>
            <person name="Schmutz J."/>
            <person name="Larimer F."/>
            <person name="Land M."/>
            <person name="Hauser L."/>
            <person name="Kyrpides N."/>
            <person name="Kim E."/>
            <person name="Lovley D."/>
            <person name="Richardson P."/>
        </authorList>
    </citation>
    <scope>NUCLEOTIDE SEQUENCE [LARGE SCALE GENOMIC DNA]</scope>
    <source>
        <strain evidence="3">DSM 2379 / NBRC 103807 / OttBd1</strain>
    </source>
</reference>
<dbReference type="EMBL" id="CP000482">
    <property type="protein sequence ID" value="ABK97794.1"/>
    <property type="molecule type" value="Genomic_DNA"/>
</dbReference>
<proteinExistence type="predicted"/>
<feature type="coiled-coil region" evidence="1">
    <location>
        <begin position="336"/>
        <end position="363"/>
    </location>
</feature>
<gene>
    <name evidence="2" type="ordered locus">Ppro_0158</name>
</gene>
<dbReference type="KEGG" id="ppd:Ppro_0158"/>
<protein>
    <submittedName>
        <fullName evidence="2">Uncharacterized protein</fullName>
    </submittedName>
</protein>
<sequence length="386" mass="42968">MASSQNTSQIVRELLNTIRQAVNSINAGANGSTPGISAHSISGGESYAAPSRIASAILLMLEKDSFSTHTIRVDSNRNEYNVEPHQIRLNDKPDGVGGVHQTKIPYCFTAPIGKTTNRWEVSFMHPGSTKQWTESHCIIGGFFPLLDDPQVRDQEVGPLVKAILSLLFTPESLDNLDVEDFVIALPEGCNIARFDELKRECAEQLPRKVQHKAHLKELLTEKCRYAKVPADPSPLFSLLRSVDGLPSADQHFVFFEDSGCHRVGCLKEGRFVETFCKSDRDINPSATYAVGIVDGGKIMHALGEEGYYNFRDMDEALYKAKTLAILQESALEVYRIAEMRETLSNLRAEAATLTQKLEAQKGTLLRLNTIRKLLRWEKPSQPVALR</sequence>
<evidence type="ECO:0000313" key="3">
    <source>
        <dbReference type="Proteomes" id="UP000006732"/>
    </source>
</evidence>
<name>A1AKC4_PELPD</name>
<dbReference type="STRING" id="338966.Ppro_0158"/>
<organism evidence="2 3">
    <name type="scientific">Pelobacter propionicus (strain DSM 2379 / NBRC 103807 / OttBd1)</name>
    <dbReference type="NCBI Taxonomy" id="338966"/>
    <lineage>
        <taxon>Bacteria</taxon>
        <taxon>Pseudomonadati</taxon>
        <taxon>Thermodesulfobacteriota</taxon>
        <taxon>Desulfuromonadia</taxon>
        <taxon>Desulfuromonadales</taxon>
        <taxon>Desulfuromonadaceae</taxon>
        <taxon>Pelobacter</taxon>
    </lineage>
</organism>
<evidence type="ECO:0000256" key="1">
    <source>
        <dbReference type="SAM" id="Coils"/>
    </source>
</evidence>
<dbReference type="Proteomes" id="UP000006732">
    <property type="component" value="Chromosome"/>
</dbReference>
<evidence type="ECO:0000313" key="2">
    <source>
        <dbReference type="EMBL" id="ABK97794.1"/>
    </source>
</evidence>
<keyword evidence="1" id="KW-0175">Coiled coil</keyword>
<dbReference type="HOGENOM" id="CLU_715420_0_0_7"/>
<accession>A1AKC4</accession>
<dbReference type="AlphaFoldDB" id="A1AKC4"/>
<keyword evidence="3" id="KW-1185">Reference proteome</keyword>